<dbReference type="InterPro" id="IPR036986">
    <property type="entry name" value="S4_RNA-bd_sf"/>
</dbReference>
<dbReference type="EMBL" id="JBHTIT010000001">
    <property type="protein sequence ID" value="MFD0950318.1"/>
    <property type="molecule type" value="Genomic_DNA"/>
</dbReference>
<evidence type="ECO:0000256" key="2">
    <source>
        <dbReference type="ARBA" id="ARBA00022884"/>
    </source>
</evidence>
<protein>
    <recommendedName>
        <fullName evidence="4">Heat shock protein 15</fullName>
    </recommendedName>
</protein>
<comment type="caution">
    <text evidence="7">The sequence shown here is derived from an EMBL/GenBank/DDBJ whole genome shotgun (WGS) entry which is preliminary data.</text>
</comment>
<evidence type="ECO:0000256" key="3">
    <source>
        <dbReference type="ARBA" id="ARBA00023125"/>
    </source>
</evidence>
<evidence type="ECO:0000256" key="5">
    <source>
        <dbReference type="SAM" id="MobiDB-lite"/>
    </source>
</evidence>
<evidence type="ECO:0000256" key="4">
    <source>
        <dbReference type="PIRNR" id="PIRNR016821"/>
    </source>
</evidence>
<dbReference type="RefSeq" id="WP_379070906.1">
    <property type="nucleotide sequence ID" value="NZ_JBHTIT010000001.1"/>
</dbReference>
<evidence type="ECO:0000313" key="8">
    <source>
        <dbReference type="Proteomes" id="UP001597044"/>
    </source>
</evidence>
<feature type="compositionally biased region" description="Basic residues" evidence="5">
    <location>
        <begin position="120"/>
        <end position="137"/>
    </location>
</feature>
<keyword evidence="8" id="KW-1185">Reference proteome</keyword>
<keyword evidence="3 4" id="KW-0238">DNA-binding</keyword>
<accession>A0ABW3HFX1</accession>
<feature type="domain" description="RNA-binding S4" evidence="6">
    <location>
        <begin position="15"/>
        <end position="78"/>
    </location>
</feature>
<dbReference type="CDD" id="cd00165">
    <property type="entry name" value="S4"/>
    <property type="match status" value="1"/>
</dbReference>
<comment type="similarity">
    <text evidence="1 4">Belongs to the HSP15 family.</text>
</comment>
<feature type="region of interest" description="Disordered" evidence="5">
    <location>
        <begin position="93"/>
        <end position="137"/>
    </location>
</feature>
<gene>
    <name evidence="7" type="ORF">ACFQ0F_07955</name>
</gene>
<evidence type="ECO:0000259" key="6">
    <source>
        <dbReference type="SMART" id="SM00363"/>
    </source>
</evidence>
<dbReference type="InterPro" id="IPR025708">
    <property type="entry name" value="HSP15"/>
</dbReference>
<dbReference type="PIRSF" id="PIRSF016821">
    <property type="entry name" value="HSP15"/>
    <property type="match status" value="1"/>
</dbReference>
<feature type="compositionally biased region" description="Basic and acidic residues" evidence="5">
    <location>
        <begin position="93"/>
        <end position="119"/>
    </location>
</feature>
<reference evidence="8" key="1">
    <citation type="journal article" date="2019" name="Int. J. Syst. Evol. Microbiol.">
        <title>The Global Catalogue of Microorganisms (GCM) 10K type strain sequencing project: providing services to taxonomists for standard genome sequencing and annotation.</title>
        <authorList>
            <consortium name="The Broad Institute Genomics Platform"/>
            <consortium name="The Broad Institute Genome Sequencing Center for Infectious Disease"/>
            <person name="Wu L."/>
            <person name="Ma J."/>
        </authorList>
    </citation>
    <scope>NUCLEOTIDE SEQUENCE [LARGE SCALE GENOMIC DNA]</scope>
    <source>
        <strain evidence="8">CCUG 63419</strain>
    </source>
</reference>
<sequence>MKSGSKNASDNDTRTRVDKWLWAARFYKTRSLAKDAIDSGHVHCDGQRVKVSREVFVDMTLTIRQGHDEKIIVVDALSSVRGPAPVAQMLYHETPESIAKRDDLREQRKAQNLAHPDHKPNKKERRQIHRFQRGFGE</sequence>
<dbReference type="Gene3D" id="3.10.290.10">
    <property type="entry name" value="RNA-binding S4 domain"/>
    <property type="match status" value="1"/>
</dbReference>
<evidence type="ECO:0000313" key="7">
    <source>
        <dbReference type="EMBL" id="MFD0950318.1"/>
    </source>
</evidence>
<dbReference type="SUPFAM" id="SSF55174">
    <property type="entry name" value="Alpha-L RNA-binding motif"/>
    <property type="match status" value="1"/>
</dbReference>
<proteinExistence type="inferred from homology"/>
<dbReference type="Pfam" id="PF01479">
    <property type="entry name" value="S4"/>
    <property type="match status" value="1"/>
</dbReference>
<evidence type="ECO:0000256" key="1">
    <source>
        <dbReference type="ARBA" id="ARBA00008396"/>
    </source>
</evidence>
<dbReference type="InterPro" id="IPR002942">
    <property type="entry name" value="S4_RNA-bd"/>
</dbReference>
<dbReference type="PROSITE" id="PS50889">
    <property type="entry name" value="S4"/>
    <property type="match status" value="1"/>
</dbReference>
<name>A0ABW3HFX1_9GAMM</name>
<organism evidence="7 8">
    <name type="scientific">Paraperlucidibaca wandonensis</name>
    <dbReference type="NCBI Taxonomy" id="1268273"/>
    <lineage>
        <taxon>Bacteria</taxon>
        <taxon>Pseudomonadati</taxon>
        <taxon>Pseudomonadota</taxon>
        <taxon>Gammaproteobacteria</taxon>
        <taxon>Moraxellales</taxon>
        <taxon>Moraxellaceae</taxon>
        <taxon>Paraperlucidibaca</taxon>
    </lineage>
</organism>
<dbReference type="SMART" id="SM00363">
    <property type="entry name" value="S4"/>
    <property type="match status" value="1"/>
</dbReference>
<keyword evidence="2 4" id="KW-0694">RNA-binding</keyword>
<dbReference type="Proteomes" id="UP001597044">
    <property type="component" value="Unassembled WGS sequence"/>
</dbReference>